<dbReference type="EC" id="2.1.1.-" evidence="5"/>
<dbReference type="GO" id="GO:0008170">
    <property type="term" value="F:N-methyltransferase activity"/>
    <property type="evidence" value="ECO:0007669"/>
    <property type="project" value="InterPro"/>
</dbReference>
<dbReference type="STRING" id="1122133.SAMN02745157_3713"/>
<dbReference type="PANTHER" id="PTHR33375:SF1">
    <property type="entry name" value="CHROMOSOME-PARTITIONING PROTEIN PARB-RELATED"/>
    <property type="match status" value="1"/>
</dbReference>
<organism evidence="8 9">
    <name type="scientific">Kaistia soli DSM 19436</name>
    <dbReference type="NCBI Taxonomy" id="1122133"/>
    <lineage>
        <taxon>Bacteria</taxon>
        <taxon>Pseudomonadati</taxon>
        <taxon>Pseudomonadota</taxon>
        <taxon>Alphaproteobacteria</taxon>
        <taxon>Hyphomicrobiales</taxon>
        <taxon>Kaistiaceae</taxon>
        <taxon>Kaistia</taxon>
    </lineage>
</organism>
<evidence type="ECO:0000256" key="5">
    <source>
        <dbReference type="RuleBase" id="RU362026"/>
    </source>
</evidence>
<dbReference type="Pfam" id="PF01555">
    <property type="entry name" value="N6_N4_Mtase"/>
    <property type="match status" value="1"/>
</dbReference>
<dbReference type="InterPro" id="IPR002941">
    <property type="entry name" value="DNA_methylase_N4/N6"/>
</dbReference>
<name>A0A1M5I273_9HYPH</name>
<feature type="region of interest" description="Disordered" evidence="6">
    <location>
        <begin position="434"/>
        <end position="457"/>
    </location>
</feature>
<keyword evidence="9" id="KW-1185">Reference proteome</keyword>
<accession>A0A1M5I273</accession>
<dbReference type="GO" id="GO:0032259">
    <property type="term" value="P:methylation"/>
    <property type="evidence" value="ECO:0007669"/>
    <property type="project" value="UniProtKB-KW"/>
</dbReference>
<evidence type="ECO:0000256" key="3">
    <source>
        <dbReference type="ARBA" id="ARBA00022679"/>
    </source>
</evidence>
<dbReference type="PROSITE" id="PS00092">
    <property type="entry name" value="N6_MTASE"/>
    <property type="match status" value="1"/>
</dbReference>
<keyword evidence="2 8" id="KW-0489">Methyltransferase</keyword>
<dbReference type="GO" id="GO:0009007">
    <property type="term" value="F:site-specific DNA-methyltransferase (adenine-specific) activity"/>
    <property type="evidence" value="ECO:0007669"/>
    <property type="project" value="UniProtKB-EC"/>
</dbReference>
<comment type="similarity">
    <text evidence="1 5">Belongs to the N(4)/N(6)-methyltransferase family.</text>
</comment>
<dbReference type="InterPro" id="IPR001091">
    <property type="entry name" value="RM_Methyltransferase"/>
</dbReference>
<feature type="domain" description="ParB-like N-terminal" evidence="7">
    <location>
        <begin position="7"/>
        <end position="92"/>
    </location>
</feature>
<sequence length="457" mass="49554">MSKRSIVDQPVAALKPRPGNPRTHSPKQVEQIAASIKRFGFTSPILIDDANGIIAGHGRVAAAKILGRVTVPTIKLSGMSEAEIRAYVIADNRLAEKAGWDRELLGIEFQYLASLDIDFDLSITGFELPEIDVLIGELSLDGKDSKPDPGDEVPAIVGPAITRAGDLWSIGRHRLICGDSTKTETYAALLGDDRAQMVFTDPPYNVPISGHVSGLGKVQHREFAMASGEMSPEAFTDFLTTVFRHLAAVSIDGAIHYQCMDWRHMQEVLAAGQAAYSELKNLCVWAKSNGGMGSLYRSQHELVFVFKSGTAPHINNVELGKHGRNRTNLWSYPGINAFGGNRDDLSLHPTVKPVALVTDAVLDCSRRKGIVLDAFAGSGTTLIAAERTGRCGYGIEIDPLYCDVILRRTKKVCRLDATLLATGQSFAEVEAERRAEANAADDTTRDDVVEATREAAE</sequence>
<dbReference type="OrthoDB" id="7806498at2"/>
<dbReference type="GO" id="GO:0005694">
    <property type="term" value="C:chromosome"/>
    <property type="evidence" value="ECO:0007669"/>
    <property type="project" value="TreeGrafter"/>
</dbReference>
<dbReference type="InterPro" id="IPR029063">
    <property type="entry name" value="SAM-dependent_MTases_sf"/>
</dbReference>
<dbReference type="Gene3D" id="3.90.1530.10">
    <property type="entry name" value="Conserved hypothetical protein from pyrococcus furiosus pfu- 392566-001, ParB domain"/>
    <property type="match status" value="1"/>
</dbReference>
<dbReference type="SUPFAM" id="SSF53335">
    <property type="entry name" value="S-adenosyl-L-methionine-dependent methyltransferases"/>
    <property type="match status" value="1"/>
</dbReference>
<dbReference type="InterPro" id="IPR050336">
    <property type="entry name" value="Chromosome_partition/occlusion"/>
</dbReference>
<keyword evidence="3" id="KW-0808">Transferase</keyword>
<dbReference type="RefSeq" id="WP_073055791.1">
    <property type="nucleotide sequence ID" value="NZ_FQUP01000004.1"/>
</dbReference>
<gene>
    <name evidence="8" type="ORF">SAMN02745157_3713</name>
</gene>
<dbReference type="SUPFAM" id="SSF110849">
    <property type="entry name" value="ParB/Sulfiredoxin"/>
    <property type="match status" value="1"/>
</dbReference>
<dbReference type="PIRSF" id="PIRSF036758">
    <property type="entry name" value="Aden_M_ParB"/>
    <property type="match status" value="1"/>
</dbReference>
<evidence type="ECO:0000256" key="2">
    <source>
        <dbReference type="ARBA" id="ARBA00022603"/>
    </source>
</evidence>
<proteinExistence type="inferred from homology"/>
<reference evidence="8 9" key="1">
    <citation type="submission" date="2016-11" db="EMBL/GenBank/DDBJ databases">
        <authorList>
            <person name="Jaros S."/>
            <person name="Januszkiewicz K."/>
            <person name="Wedrychowicz H."/>
        </authorList>
    </citation>
    <scope>NUCLEOTIDE SEQUENCE [LARGE SCALE GENOMIC DNA]</scope>
    <source>
        <strain evidence="8 9">DSM 19436</strain>
    </source>
</reference>
<dbReference type="EMBL" id="FQUP01000004">
    <property type="protein sequence ID" value="SHG22257.1"/>
    <property type="molecule type" value="Genomic_DNA"/>
</dbReference>
<dbReference type="GO" id="GO:0007059">
    <property type="term" value="P:chromosome segregation"/>
    <property type="evidence" value="ECO:0007669"/>
    <property type="project" value="TreeGrafter"/>
</dbReference>
<dbReference type="InterPro" id="IPR002052">
    <property type="entry name" value="DNA_methylase_N6_adenine_CS"/>
</dbReference>
<dbReference type="InterPro" id="IPR036086">
    <property type="entry name" value="ParB/Sulfiredoxin_sf"/>
</dbReference>
<evidence type="ECO:0000256" key="4">
    <source>
        <dbReference type="ARBA" id="ARBA00047942"/>
    </source>
</evidence>
<dbReference type="PRINTS" id="PR00508">
    <property type="entry name" value="S21N4MTFRASE"/>
</dbReference>
<evidence type="ECO:0000256" key="1">
    <source>
        <dbReference type="ARBA" id="ARBA00006594"/>
    </source>
</evidence>
<dbReference type="CDD" id="cd16403">
    <property type="entry name" value="ParB_N_like_MT"/>
    <property type="match status" value="1"/>
</dbReference>
<dbReference type="PANTHER" id="PTHR33375">
    <property type="entry name" value="CHROMOSOME-PARTITIONING PROTEIN PARB-RELATED"/>
    <property type="match status" value="1"/>
</dbReference>
<dbReference type="SMART" id="SM00470">
    <property type="entry name" value="ParB"/>
    <property type="match status" value="1"/>
</dbReference>
<evidence type="ECO:0000256" key="6">
    <source>
        <dbReference type="SAM" id="MobiDB-lite"/>
    </source>
</evidence>
<protein>
    <recommendedName>
        <fullName evidence="5">Methyltransferase</fullName>
        <ecNumber evidence="5">2.1.1.-</ecNumber>
    </recommendedName>
</protein>
<dbReference type="InterPro" id="IPR015840">
    <property type="entry name" value="DNA_MeTrfase_ParB"/>
</dbReference>
<dbReference type="AlphaFoldDB" id="A0A1M5I273"/>
<evidence type="ECO:0000259" key="7">
    <source>
        <dbReference type="SMART" id="SM00470"/>
    </source>
</evidence>
<dbReference type="InterPro" id="IPR003115">
    <property type="entry name" value="ParB_N"/>
</dbReference>
<evidence type="ECO:0000313" key="8">
    <source>
        <dbReference type="EMBL" id="SHG22257.1"/>
    </source>
</evidence>
<comment type="catalytic activity">
    <reaction evidence="4">
        <text>a 2'-deoxyadenosine in DNA + S-adenosyl-L-methionine = an N(6)-methyl-2'-deoxyadenosine in DNA + S-adenosyl-L-homocysteine + H(+)</text>
        <dbReference type="Rhea" id="RHEA:15197"/>
        <dbReference type="Rhea" id="RHEA-COMP:12418"/>
        <dbReference type="Rhea" id="RHEA-COMP:12419"/>
        <dbReference type="ChEBI" id="CHEBI:15378"/>
        <dbReference type="ChEBI" id="CHEBI:57856"/>
        <dbReference type="ChEBI" id="CHEBI:59789"/>
        <dbReference type="ChEBI" id="CHEBI:90615"/>
        <dbReference type="ChEBI" id="CHEBI:90616"/>
        <dbReference type="EC" id="2.1.1.72"/>
    </reaction>
</comment>
<dbReference type="Proteomes" id="UP000184485">
    <property type="component" value="Unassembled WGS sequence"/>
</dbReference>
<dbReference type="Gene3D" id="3.40.50.150">
    <property type="entry name" value="Vaccinia Virus protein VP39"/>
    <property type="match status" value="1"/>
</dbReference>
<feature type="region of interest" description="Disordered" evidence="6">
    <location>
        <begin position="1"/>
        <end position="26"/>
    </location>
</feature>
<dbReference type="Pfam" id="PF02195">
    <property type="entry name" value="ParB_N"/>
    <property type="match status" value="1"/>
</dbReference>
<evidence type="ECO:0000313" key="9">
    <source>
        <dbReference type="Proteomes" id="UP000184485"/>
    </source>
</evidence>
<dbReference type="GO" id="GO:0003677">
    <property type="term" value="F:DNA binding"/>
    <property type="evidence" value="ECO:0007669"/>
    <property type="project" value="InterPro"/>
</dbReference>